<keyword evidence="1" id="KW-0472">Membrane</keyword>
<dbReference type="GO" id="GO:0016747">
    <property type="term" value="F:acyltransferase activity, transferring groups other than amino-acyl groups"/>
    <property type="evidence" value="ECO:0007669"/>
    <property type="project" value="InterPro"/>
</dbReference>
<keyword evidence="1" id="KW-0812">Transmembrane</keyword>
<keyword evidence="4" id="KW-1185">Reference proteome</keyword>
<organism evidence="3 4">
    <name type="scientific">Streptomyces himastatinicus ATCC 53653</name>
    <dbReference type="NCBI Taxonomy" id="457427"/>
    <lineage>
        <taxon>Bacteria</taxon>
        <taxon>Bacillati</taxon>
        <taxon>Actinomycetota</taxon>
        <taxon>Actinomycetes</taxon>
        <taxon>Kitasatosporales</taxon>
        <taxon>Streptomycetaceae</taxon>
        <taxon>Streptomyces</taxon>
        <taxon>Streptomyces violaceusniger group</taxon>
    </lineage>
</organism>
<gene>
    <name evidence="3" type="ORF">SSOG_03788</name>
</gene>
<keyword evidence="1" id="KW-1133">Transmembrane helix</keyword>
<dbReference type="Proteomes" id="UP000003963">
    <property type="component" value="Unassembled WGS sequence"/>
</dbReference>
<protein>
    <submittedName>
        <fullName evidence="3">Putative PE-PGRS family protein</fullName>
    </submittedName>
</protein>
<dbReference type="InterPro" id="IPR016181">
    <property type="entry name" value="Acyl_CoA_acyltransferase"/>
</dbReference>
<proteinExistence type="predicted"/>
<dbReference type="Pfam" id="PF00583">
    <property type="entry name" value="Acetyltransf_1"/>
    <property type="match status" value="1"/>
</dbReference>
<accession>D9WRA8</accession>
<dbReference type="AlphaFoldDB" id="D9WRA8"/>
<dbReference type="InterPro" id="IPR000182">
    <property type="entry name" value="GNAT_dom"/>
</dbReference>
<dbReference type="SUPFAM" id="SSF55729">
    <property type="entry name" value="Acyl-CoA N-acyltransferases (Nat)"/>
    <property type="match status" value="1"/>
</dbReference>
<sequence>MVRRTAATVPSARREEGGIGMADPLRVEILRAGEEHVEQIARLAESRSLNGPGGIQGSTDGGFLVSAYTEADYRSRLATAEHFYVAVKGGQVLAFLMAYSSDQVEPDEWLNRRIKTTLGAFLVIKQICVSREAARSGIASMLYYHVLDQWHKSPVIAAVVNDPPNDASAHFHHKLGFQELTRLTPPDGLPRVVWVWRKPREAILHVQYEVAVDLYKHEDNLNWQKLNNLFYITAGLAAAMAFSLGKEGAGGTLGKALAGVISVIGFGVSMGFSLMLRYGRQYLLARKEAVIELEEYMAWLGGERIVNRRASDPRAGYLKVSPTGLIMVLLPVLVALCWLGALTALIAH</sequence>
<reference evidence="3 4" key="1">
    <citation type="submission" date="2009-02" db="EMBL/GenBank/DDBJ databases">
        <title>Annotation of Streptomyces hygroscopicus strain ATCC 53653.</title>
        <authorList>
            <consortium name="The Broad Institute Genome Sequencing Platform"/>
            <consortium name="Broad Institute Microbial Sequencing Center"/>
            <person name="Fischbach M."/>
            <person name="Godfrey P."/>
            <person name="Ward D."/>
            <person name="Young S."/>
            <person name="Zeng Q."/>
            <person name="Koehrsen M."/>
            <person name="Alvarado L."/>
            <person name="Berlin A.M."/>
            <person name="Bochicchio J."/>
            <person name="Borenstein D."/>
            <person name="Chapman S.B."/>
            <person name="Chen Z."/>
            <person name="Engels R."/>
            <person name="Freedman E."/>
            <person name="Gellesch M."/>
            <person name="Goldberg J."/>
            <person name="Griggs A."/>
            <person name="Gujja S."/>
            <person name="Heilman E.R."/>
            <person name="Heiman D.I."/>
            <person name="Hepburn T.A."/>
            <person name="Howarth C."/>
            <person name="Jen D."/>
            <person name="Larson L."/>
            <person name="Lewis B."/>
            <person name="Mehta T."/>
            <person name="Park D."/>
            <person name="Pearson M."/>
            <person name="Richards J."/>
            <person name="Roberts A."/>
            <person name="Saif S."/>
            <person name="Shea T.D."/>
            <person name="Shenoy N."/>
            <person name="Sisk P."/>
            <person name="Stolte C."/>
            <person name="Sykes S.N."/>
            <person name="Thomson T."/>
            <person name="Walk T."/>
            <person name="White J."/>
            <person name="Yandava C."/>
            <person name="Straight P."/>
            <person name="Clardy J."/>
            <person name="Hung D."/>
            <person name="Kolter R."/>
            <person name="Mekalanos J."/>
            <person name="Walker S."/>
            <person name="Walsh C.T."/>
            <person name="Wieland-Brown L.C."/>
            <person name="Haas B."/>
            <person name="Nusbaum C."/>
            <person name="Birren B."/>
        </authorList>
    </citation>
    <scope>NUCLEOTIDE SEQUENCE [LARGE SCALE GENOMIC DNA]</scope>
    <source>
        <strain evidence="3 4">ATCC 53653</strain>
    </source>
</reference>
<evidence type="ECO:0000256" key="1">
    <source>
        <dbReference type="SAM" id="Phobius"/>
    </source>
</evidence>
<dbReference type="PROSITE" id="PS51186">
    <property type="entry name" value="GNAT"/>
    <property type="match status" value="1"/>
</dbReference>
<dbReference type="InterPro" id="IPR056918">
    <property type="entry name" value="8xMP"/>
</dbReference>
<feature type="transmembrane region" description="Helical" evidence="1">
    <location>
        <begin position="324"/>
        <end position="347"/>
    </location>
</feature>
<feature type="transmembrane region" description="Helical" evidence="1">
    <location>
        <begin position="226"/>
        <end position="244"/>
    </location>
</feature>
<dbReference type="Gene3D" id="3.40.630.30">
    <property type="match status" value="1"/>
</dbReference>
<feature type="transmembrane region" description="Helical" evidence="1">
    <location>
        <begin position="256"/>
        <end position="276"/>
    </location>
</feature>
<dbReference type="Pfam" id="PF24838">
    <property type="entry name" value="8xMP"/>
    <property type="match status" value="1"/>
</dbReference>
<evidence type="ECO:0000313" key="3">
    <source>
        <dbReference type="EMBL" id="EFL24074.1"/>
    </source>
</evidence>
<name>D9WRA8_9ACTN</name>
<evidence type="ECO:0000313" key="4">
    <source>
        <dbReference type="Proteomes" id="UP000003963"/>
    </source>
</evidence>
<dbReference type="EMBL" id="GG657754">
    <property type="protein sequence ID" value="EFL24074.1"/>
    <property type="molecule type" value="Genomic_DNA"/>
</dbReference>
<dbReference type="HOGENOM" id="CLU_844460_0_0_11"/>
<feature type="domain" description="N-acetyltransferase" evidence="2">
    <location>
        <begin position="27"/>
        <end position="201"/>
    </location>
</feature>
<evidence type="ECO:0000259" key="2">
    <source>
        <dbReference type="PROSITE" id="PS51186"/>
    </source>
</evidence>